<keyword evidence="1" id="KW-0732">Signal</keyword>
<comment type="caution">
    <text evidence="3">The sequence shown here is derived from an EMBL/GenBank/DDBJ whole genome shotgun (WGS) entry which is preliminary data.</text>
</comment>
<dbReference type="AlphaFoldDB" id="A0A1F6PDK4"/>
<dbReference type="InterPro" id="IPR011055">
    <property type="entry name" value="Dup_hybrid_motif"/>
</dbReference>
<dbReference type="Pfam" id="PF01476">
    <property type="entry name" value="LysM"/>
    <property type="match status" value="2"/>
</dbReference>
<sequence length="444" mass="48317">MKNKILWGFLQFLISIKRSLWWLGPRFFKILAKIFGPVFRLVAWVHYKLEYFWKQLGLTGENVWWLRRSVMQAGAFFVLVFLSIPQTKILASKESYLAGRGTLAFNLINIDEDYAFEEVTAVNAPPALEVARQAGVVAAEVGASGNSPANIYVTWRDQDLAGTVAGGTALSKPIIMPGVNVSEKRSTPIEYIVKSGDYLGGIAYEFNIDIATILWENNLTLRSLLKPGQKLTILPVSGLTYTVKKGDTLGKIAKTYDAQIADIIKFNKLKEDGTDLAIGENILIPNGVRPAEQVAARAARTTQTTATVGRPPASNSAPSAEGFVWPSAARVITQYYGLTHHAIDVAGGNFKTPNYASKAGTVITSQCGWNSGYGCYVIIDHGGGVRTLYGHNSKLLVKVGDHVEAGETIGMMGNTGKVRGVTGIHLHFEVIINGVRKNPLGYVK</sequence>
<dbReference type="PANTHER" id="PTHR21666:SF289">
    <property type="entry name" value="L-ALA--D-GLU ENDOPEPTIDASE"/>
    <property type="match status" value="1"/>
</dbReference>
<dbReference type="Pfam" id="PF01551">
    <property type="entry name" value="Peptidase_M23"/>
    <property type="match status" value="1"/>
</dbReference>
<dbReference type="PANTHER" id="PTHR21666">
    <property type="entry name" value="PEPTIDASE-RELATED"/>
    <property type="match status" value="1"/>
</dbReference>
<name>A0A1F6PDK4_9BACT</name>
<dbReference type="EMBL" id="MFRE01000011">
    <property type="protein sequence ID" value="OGH94198.1"/>
    <property type="molecule type" value="Genomic_DNA"/>
</dbReference>
<organism evidence="3 4">
    <name type="scientific">Candidatus Magasanikbacteria bacterium RIFOXYD2_FULL_41_14</name>
    <dbReference type="NCBI Taxonomy" id="1798709"/>
    <lineage>
        <taxon>Bacteria</taxon>
        <taxon>Candidatus Magasanikiibacteriota</taxon>
    </lineage>
</organism>
<evidence type="ECO:0000259" key="2">
    <source>
        <dbReference type="PROSITE" id="PS51782"/>
    </source>
</evidence>
<dbReference type="SUPFAM" id="SSF51261">
    <property type="entry name" value="Duplicated hybrid motif"/>
    <property type="match status" value="1"/>
</dbReference>
<dbReference type="InterPro" id="IPR018392">
    <property type="entry name" value="LysM"/>
</dbReference>
<dbReference type="GO" id="GO:0004222">
    <property type="term" value="F:metalloendopeptidase activity"/>
    <property type="evidence" value="ECO:0007669"/>
    <property type="project" value="TreeGrafter"/>
</dbReference>
<dbReference type="CDD" id="cd00118">
    <property type="entry name" value="LysM"/>
    <property type="match status" value="2"/>
</dbReference>
<gene>
    <name evidence="3" type="ORF">A2538_01555</name>
</gene>
<dbReference type="InterPro" id="IPR036779">
    <property type="entry name" value="LysM_dom_sf"/>
</dbReference>
<proteinExistence type="predicted"/>
<dbReference type="CDD" id="cd12797">
    <property type="entry name" value="M23_peptidase"/>
    <property type="match status" value="1"/>
</dbReference>
<dbReference type="Gene3D" id="2.70.70.10">
    <property type="entry name" value="Glucose Permease (Domain IIA)"/>
    <property type="match status" value="1"/>
</dbReference>
<dbReference type="Gene3D" id="3.10.350.10">
    <property type="entry name" value="LysM domain"/>
    <property type="match status" value="2"/>
</dbReference>
<dbReference type="InterPro" id="IPR050570">
    <property type="entry name" value="Cell_wall_metabolism_enzyme"/>
</dbReference>
<dbReference type="InterPro" id="IPR016047">
    <property type="entry name" value="M23ase_b-sheet_dom"/>
</dbReference>
<dbReference type="SMART" id="SM00257">
    <property type="entry name" value="LysM"/>
    <property type="match status" value="2"/>
</dbReference>
<reference evidence="3 4" key="1">
    <citation type="journal article" date="2016" name="Nat. Commun.">
        <title>Thousands of microbial genomes shed light on interconnected biogeochemical processes in an aquifer system.</title>
        <authorList>
            <person name="Anantharaman K."/>
            <person name="Brown C.T."/>
            <person name="Hug L.A."/>
            <person name="Sharon I."/>
            <person name="Castelle C.J."/>
            <person name="Probst A.J."/>
            <person name="Thomas B.C."/>
            <person name="Singh A."/>
            <person name="Wilkins M.J."/>
            <person name="Karaoz U."/>
            <person name="Brodie E.L."/>
            <person name="Williams K.H."/>
            <person name="Hubbard S.S."/>
            <person name="Banfield J.F."/>
        </authorList>
    </citation>
    <scope>NUCLEOTIDE SEQUENCE [LARGE SCALE GENOMIC DNA]</scope>
</reference>
<dbReference type="Proteomes" id="UP000178254">
    <property type="component" value="Unassembled WGS sequence"/>
</dbReference>
<dbReference type="PROSITE" id="PS51782">
    <property type="entry name" value="LYSM"/>
    <property type="match status" value="2"/>
</dbReference>
<dbReference type="SUPFAM" id="SSF54106">
    <property type="entry name" value="LysM domain"/>
    <property type="match status" value="1"/>
</dbReference>
<feature type="domain" description="LysM" evidence="2">
    <location>
        <begin position="239"/>
        <end position="284"/>
    </location>
</feature>
<dbReference type="STRING" id="1798709.A2538_01555"/>
<feature type="domain" description="LysM" evidence="2">
    <location>
        <begin position="189"/>
        <end position="233"/>
    </location>
</feature>
<evidence type="ECO:0000313" key="4">
    <source>
        <dbReference type="Proteomes" id="UP000178254"/>
    </source>
</evidence>
<evidence type="ECO:0000313" key="3">
    <source>
        <dbReference type="EMBL" id="OGH94198.1"/>
    </source>
</evidence>
<protein>
    <recommendedName>
        <fullName evidence="2">LysM domain-containing protein</fullName>
    </recommendedName>
</protein>
<evidence type="ECO:0000256" key="1">
    <source>
        <dbReference type="ARBA" id="ARBA00022729"/>
    </source>
</evidence>
<accession>A0A1F6PDK4</accession>